<proteinExistence type="predicted"/>
<dbReference type="HOGENOM" id="CLU_2862498_0_0_5"/>
<dbReference type="KEGG" id="mag:amb3838"/>
<reference evidence="1 2" key="1">
    <citation type="journal article" date="2005" name="DNA Res.">
        <title>Complete genome sequence of the facultative anaerobic magnetotactic bacterium Magnetospirillum sp. strain AMB-1.</title>
        <authorList>
            <person name="Matsunaga T."/>
            <person name="Okamura Y."/>
            <person name="Fukuda Y."/>
            <person name="Wahyudi A.T."/>
            <person name="Murase Y."/>
            <person name="Takeyama H."/>
        </authorList>
    </citation>
    <scope>NUCLEOTIDE SEQUENCE [LARGE SCALE GENOMIC DNA]</scope>
    <source>
        <strain evidence="2">ATCC 700264 / AMB-1</strain>
    </source>
</reference>
<organism evidence="1 2">
    <name type="scientific">Paramagnetospirillum magneticum (strain ATCC 700264 / AMB-1)</name>
    <name type="common">Magnetospirillum magneticum</name>
    <dbReference type="NCBI Taxonomy" id="342108"/>
    <lineage>
        <taxon>Bacteria</taxon>
        <taxon>Pseudomonadati</taxon>
        <taxon>Pseudomonadota</taxon>
        <taxon>Alphaproteobacteria</taxon>
        <taxon>Rhodospirillales</taxon>
        <taxon>Magnetospirillaceae</taxon>
        <taxon>Paramagnetospirillum</taxon>
    </lineage>
</organism>
<dbReference type="Proteomes" id="UP000007058">
    <property type="component" value="Chromosome"/>
</dbReference>
<dbReference type="AlphaFoldDB" id="Q2W0I3"/>
<sequence>MPAKLWAAKAARKVAGTETRPFLSTLLTNVERKSATLVRLPLAVPENPCSVPQGAIHLCAPMGW</sequence>
<keyword evidence="2" id="KW-1185">Reference proteome</keyword>
<gene>
    <name evidence="1" type="ordered locus">amb3838</name>
</gene>
<dbReference type="EMBL" id="AP007255">
    <property type="protein sequence ID" value="BAE52642.1"/>
    <property type="molecule type" value="Genomic_DNA"/>
</dbReference>
<evidence type="ECO:0000313" key="1">
    <source>
        <dbReference type="EMBL" id="BAE52642.1"/>
    </source>
</evidence>
<accession>Q2W0I3</accession>
<protein>
    <submittedName>
        <fullName evidence="1">Uncharacterized protein</fullName>
    </submittedName>
</protein>
<evidence type="ECO:0000313" key="2">
    <source>
        <dbReference type="Proteomes" id="UP000007058"/>
    </source>
</evidence>
<name>Q2W0I3_PARM1</name>
<dbReference type="STRING" id="342108.amb3838"/>